<dbReference type="RefSeq" id="WP_160064591.1">
    <property type="nucleotide sequence ID" value="NZ_WUYX01000027.1"/>
</dbReference>
<dbReference type="InterPro" id="IPR055706">
    <property type="entry name" value="Slg1/2_DUF7282"/>
</dbReference>
<accession>A0A6B0VMX7</accession>
<dbReference type="Gene3D" id="2.60.40.10">
    <property type="entry name" value="Immunoglobulins"/>
    <property type="match status" value="2"/>
</dbReference>
<feature type="compositionally biased region" description="Polar residues" evidence="1">
    <location>
        <begin position="1335"/>
        <end position="1348"/>
    </location>
</feature>
<feature type="region of interest" description="Disordered" evidence="1">
    <location>
        <begin position="33"/>
        <end position="104"/>
    </location>
</feature>
<feature type="compositionally biased region" description="Acidic residues" evidence="1">
    <location>
        <begin position="36"/>
        <end position="48"/>
    </location>
</feature>
<gene>
    <name evidence="3" type="ORF">GS429_08615</name>
</gene>
<reference evidence="3 4" key="1">
    <citation type="submission" date="2020-01" db="EMBL/GenBank/DDBJ databases">
        <title>Natronorubrum sp. JWXQ-INN 674 isolated from Inner Mongolia Autonomous Region of China.</title>
        <authorList>
            <person name="Xue Q."/>
        </authorList>
    </citation>
    <scope>NUCLEOTIDE SEQUENCE [LARGE SCALE GENOMIC DNA]</scope>
    <source>
        <strain evidence="3 4">JWXQ-INN-674</strain>
    </source>
</reference>
<keyword evidence="4" id="KW-1185">Reference proteome</keyword>
<evidence type="ECO:0000313" key="4">
    <source>
        <dbReference type="Proteomes" id="UP000434101"/>
    </source>
</evidence>
<comment type="caution">
    <text evidence="3">The sequence shown here is derived from an EMBL/GenBank/DDBJ whole genome shotgun (WGS) entry which is preliminary data.</text>
</comment>
<dbReference type="EMBL" id="WUYX01000027">
    <property type="protein sequence ID" value="MXV62122.1"/>
    <property type="molecule type" value="Genomic_DNA"/>
</dbReference>
<evidence type="ECO:0000256" key="1">
    <source>
        <dbReference type="SAM" id="MobiDB-lite"/>
    </source>
</evidence>
<dbReference type="Proteomes" id="UP000434101">
    <property type="component" value="Unassembled WGS sequence"/>
</dbReference>
<evidence type="ECO:0000259" key="2">
    <source>
        <dbReference type="Pfam" id="PF23951"/>
    </source>
</evidence>
<sequence>MNWGRGAVATVAVAFVMVTSVMALPLLGGSIVPSDGSEEPDESLEDETVAAAESSDLGSADGSESETDVSDTGADVDGGEGLELISMGPTTETETDVETDTNTNTDADAEADVDVQASLSAQQQDAVEAGVDEGIELAQSQGVEVTQEQRAAAIEGASESVVQHQEAEVEQIQEATKGAVHGSLMQEQEVEIEQVQYAVSGATGGALSQYQTVSASQMQSATWGATHGAVAQEQRATVEQIQVATRGAAAGAASEAGDKDVTRAPKIQEAAQGAAYGVLEQYQKITVEQRQQITLEHVQHSAAGASAGALEGSTEAVLEQEQRVEVEQHQRVTVKQIQKAATGAAKGALVQKQAVTVEQTQSAARGAGKGSLKQVQTVSVEQVQRITITQIQEASFGAAKGSIYQSQEATVEQIQAAADGAAGGVLVQQQEVSITQIQHAAVGASQGSIQSAVQRQVVEVEQIQAAAFGAGEGAVIQKQVVDVTQVQKLATGGASGALIQYQEATVEQIQFAARGACQETARAVQYQRISVTQLQVLTQNAASDATAYAIQEGLDDIDDEAELSQFLEVEVSQQLEEIEELEGEAAIAFADQDSEGESVVVDSVDLSEGGFVAIYDGDTAAADPAGVIGVSNYLEAGAHDDVEIDLEEPIEDEQPLVAVAHHDTTGDETFQYAETDGEADDPYTTLGGSPIVDSAIVTVDDPDDPEPEATLDVTDQEGDGGTVTVDEASASVDYALTVTDEDDEQLAESEAFEANETTSGVELDLEPPLEENATLEVAVVSLAEQEEATEDALETESIEYTVEDDALDDPDEEEATLNVSDQTGDGETLTVDEANASVDYALTVTDEDDEQLAESETFEANESADLETLDLEPPLEENATLEVAVVAAEDGAAADGDTDAIDAAAGTSAADADADADNADVDGVLESETIEYTVDGDPETFDVEFVDCQQAEVTGSFEDGDMIIVATTFYESAGIGNTMGEYAVTVGDDVDAPFEGTITYEVGDEFTVDETDDEATVTVPEGDFGAAITGVASPDATPGEIDHPNPDGSECVEEIRPELPEISVEETEPTDTDAIEVTFGYENPNDAALFVDSDFVEGTTDDEPVDEFEPGTESFTVEWTPETDDERLVWEVGLSHYDYEEVLTAETATAGEIDPTDPAEFGVSITGTNDPVEQGELLEVDADIENVGGQEGTQDIELSIDGVSVDEAPISLEAGSTEAVTLTAETDNLEPGEHPVEVSSENETAETTVTIEEPGEPEFGVSITGTNDPVEQGEPLEVDADIENVGDQEGTQDIELSIGGASVDDVPVSLAPGATEVVSLTADTDDLEPGVYTAAVSSENETAETTVTIEADEPDVTETPEEEEEEADPFDEPAEEEEEADPFDEPDEEPPAEESPEDEPETEEGPTTEDESPAEEPPAEEEPPTEEEQEPAEPAEEPADDGDDPAETQSPDEPDGPGSDAEPDSEPVTE</sequence>
<dbReference type="OrthoDB" id="325633at2157"/>
<evidence type="ECO:0000313" key="3">
    <source>
        <dbReference type="EMBL" id="MXV62122.1"/>
    </source>
</evidence>
<organism evidence="3 4">
    <name type="scientific">Natronorubrum halalkaliphilum</name>
    <dbReference type="NCBI Taxonomy" id="2691917"/>
    <lineage>
        <taxon>Archaea</taxon>
        <taxon>Methanobacteriati</taxon>
        <taxon>Methanobacteriota</taxon>
        <taxon>Stenosarchaea group</taxon>
        <taxon>Halobacteria</taxon>
        <taxon>Halobacteriales</taxon>
        <taxon>Natrialbaceae</taxon>
        <taxon>Natronorubrum</taxon>
    </lineage>
</organism>
<proteinExistence type="predicted"/>
<name>A0A6B0VMX7_9EURY</name>
<feature type="compositionally biased region" description="Acidic residues" evidence="1">
    <location>
        <begin position="1350"/>
        <end position="1470"/>
    </location>
</feature>
<feature type="domain" description="DUF7282" evidence="2">
    <location>
        <begin position="585"/>
        <end position="698"/>
    </location>
</feature>
<feature type="region of interest" description="Disordered" evidence="1">
    <location>
        <begin position="1334"/>
        <end position="1470"/>
    </location>
</feature>
<protein>
    <recommendedName>
        <fullName evidence="2">DUF7282 domain-containing protein</fullName>
    </recommendedName>
</protein>
<dbReference type="Pfam" id="PF23951">
    <property type="entry name" value="DUF7282"/>
    <property type="match status" value="1"/>
</dbReference>
<dbReference type="InterPro" id="IPR013783">
    <property type="entry name" value="Ig-like_fold"/>
</dbReference>